<keyword evidence="1" id="KW-0812">Transmembrane</keyword>
<evidence type="ECO:0000256" key="1">
    <source>
        <dbReference type="SAM" id="Phobius"/>
    </source>
</evidence>
<organism evidence="2 3">
    <name type="scientific">Krasilnikovia cinnamomea</name>
    <dbReference type="NCBI Taxonomy" id="349313"/>
    <lineage>
        <taxon>Bacteria</taxon>
        <taxon>Bacillati</taxon>
        <taxon>Actinomycetota</taxon>
        <taxon>Actinomycetes</taxon>
        <taxon>Micromonosporales</taxon>
        <taxon>Micromonosporaceae</taxon>
        <taxon>Krasilnikovia</taxon>
    </lineage>
</organism>
<dbReference type="EMBL" id="SHKY01000001">
    <property type="protein sequence ID" value="RZU48748.1"/>
    <property type="molecule type" value="Genomic_DNA"/>
</dbReference>
<keyword evidence="1" id="KW-1133">Transmembrane helix</keyword>
<reference evidence="2 3" key="1">
    <citation type="submission" date="2019-02" db="EMBL/GenBank/DDBJ databases">
        <title>Sequencing the genomes of 1000 actinobacteria strains.</title>
        <authorList>
            <person name="Klenk H.-P."/>
        </authorList>
    </citation>
    <scope>NUCLEOTIDE SEQUENCE [LARGE SCALE GENOMIC DNA]</scope>
    <source>
        <strain evidence="2 3">DSM 45162</strain>
    </source>
</reference>
<evidence type="ECO:0000313" key="3">
    <source>
        <dbReference type="Proteomes" id="UP000292564"/>
    </source>
</evidence>
<keyword evidence="3" id="KW-1185">Reference proteome</keyword>
<gene>
    <name evidence="2" type="ORF">EV385_0472</name>
</gene>
<sequence length="53" mass="5924">MSVIQGDRRTFYQLLVSTLLVLVANLAVTVRTAATPMPRKRRAQRSCLSATFD</sequence>
<accession>A0A4Q7ZDM3</accession>
<evidence type="ECO:0000313" key="2">
    <source>
        <dbReference type="EMBL" id="RZU48748.1"/>
    </source>
</evidence>
<dbReference type="AlphaFoldDB" id="A0A4Q7ZDM3"/>
<protein>
    <submittedName>
        <fullName evidence="2">Uncharacterized protein</fullName>
    </submittedName>
</protein>
<comment type="caution">
    <text evidence="2">The sequence shown here is derived from an EMBL/GenBank/DDBJ whole genome shotgun (WGS) entry which is preliminary data.</text>
</comment>
<dbReference type="Proteomes" id="UP000292564">
    <property type="component" value="Unassembled WGS sequence"/>
</dbReference>
<proteinExistence type="predicted"/>
<name>A0A4Q7ZDM3_9ACTN</name>
<keyword evidence="1" id="KW-0472">Membrane</keyword>
<feature type="transmembrane region" description="Helical" evidence="1">
    <location>
        <begin position="12"/>
        <end position="34"/>
    </location>
</feature>